<gene>
    <name evidence="1" type="ORF">CLSA_c29230</name>
</gene>
<dbReference type="PATRIC" id="fig|1345695.10.peg.1005"/>
<dbReference type="HOGENOM" id="CLU_3182164_0_0_9"/>
<protein>
    <submittedName>
        <fullName evidence="1">Uncharacterized protein</fullName>
    </submittedName>
</protein>
<dbReference type="EMBL" id="CP006721">
    <property type="protein sequence ID" value="AGX43890.1"/>
    <property type="molecule type" value="Genomic_DNA"/>
</dbReference>
<dbReference type="RefSeq" id="WP_022747035.1">
    <property type="nucleotide sequence ID" value="NC_022571.1"/>
</dbReference>
<dbReference type="GeneID" id="55476999"/>
<dbReference type="Proteomes" id="UP000017118">
    <property type="component" value="Chromosome"/>
</dbReference>
<organism evidence="1 2">
    <name type="scientific">Clostridium saccharobutylicum DSM 13864</name>
    <dbReference type="NCBI Taxonomy" id="1345695"/>
    <lineage>
        <taxon>Bacteria</taxon>
        <taxon>Bacillati</taxon>
        <taxon>Bacillota</taxon>
        <taxon>Clostridia</taxon>
        <taxon>Eubacteriales</taxon>
        <taxon>Clostridiaceae</taxon>
        <taxon>Clostridium</taxon>
    </lineage>
</organism>
<dbReference type="OrthoDB" id="9810148at2"/>
<evidence type="ECO:0000313" key="1">
    <source>
        <dbReference type="EMBL" id="AGX43890.1"/>
    </source>
</evidence>
<dbReference type="AlphaFoldDB" id="U5MTK2"/>
<name>U5MTK2_CLOSA</name>
<accession>U5MTK2</accession>
<proteinExistence type="predicted"/>
<keyword evidence="2" id="KW-1185">Reference proteome</keyword>
<sequence>MSRADTVNQKIMKNIKYLFRKSEILAKAYPGNIGFYYMNKNIGISI</sequence>
<evidence type="ECO:0000313" key="2">
    <source>
        <dbReference type="Proteomes" id="UP000017118"/>
    </source>
</evidence>
<reference evidence="1 2" key="1">
    <citation type="journal article" date="2013" name="Genome Announc.">
        <title>Complete Genome Sequence of the Solvent Producer Clostridium saccharobutylicum NCP262 (DSM 13864).</title>
        <authorList>
            <person name="Poehlein A."/>
            <person name="Hartwich K."/>
            <person name="Krabben P."/>
            <person name="Ehrenreich A."/>
            <person name="Liebl W."/>
            <person name="Durre P."/>
            <person name="Gottschalk G."/>
            <person name="Daniel R."/>
        </authorList>
    </citation>
    <scope>NUCLEOTIDE SEQUENCE [LARGE SCALE GENOMIC DNA]</scope>
    <source>
        <strain evidence="1">DSM 13864</strain>
    </source>
</reference>
<dbReference type="KEGG" id="csb:CLSA_c29230"/>